<dbReference type="Pfam" id="PF13640">
    <property type="entry name" value="2OG-FeII_Oxy_3"/>
    <property type="match status" value="1"/>
</dbReference>
<dbReference type="InterPro" id="IPR044862">
    <property type="entry name" value="Pro_4_hyd_alph_FE2OG_OXY"/>
</dbReference>
<name>A0A0A0HKG6_9RHOB</name>
<dbReference type="HOGENOM" id="CLU_1077221_0_0_5"/>
<feature type="domain" description="Prolyl 4-hydroxylase alpha subunit Fe(2+) 2OG dioxygenase" evidence="1">
    <location>
        <begin position="143"/>
        <end position="252"/>
    </location>
</feature>
<evidence type="ECO:0000313" key="3">
    <source>
        <dbReference type="Proteomes" id="UP000030021"/>
    </source>
</evidence>
<accession>A0A0A0HKG6</accession>
<dbReference type="OrthoDB" id="8447912at2"/>
<reference evidence="2 3" key="1">
    <citation type="submission" date="2013-01" db="EMBL/GenBank/DDBJ databases">
        <authorList>
            <person name="Fiebig A."/>
            <person name="Goeker M."/>
            <person name="Klenk H.-P.P."/>
        </authorList>
    </citation>
    <scope>NUCLEOTIDE SEQUENCE [LARGE SCALE GENOMIC DNA]</scope>
    <source>
        <strain evidence="2 3">DSM 17069</strain>
    </source>
</reference>
<sequence>MMFNLDGADVRHDPFPIAFAKPVFDADLYQEMLDNWPDTERFQFMPKLGNKYSLSEVNNAKQYHDFIKSTPVWKRFHDEVKSERFVRGIVDFLASHNIDLDLGRKMVLTNTPGARLGLRLTEALCGAALVERRKIPLRSRFEFSMMPGDGGSILPHTDAPAKLITVVVSMVAPGEWKPEYGGGTSVVWPKDKTRSFNFRNTFLPFEEVDTLDCYEFNSNQCMIFVKTFNSWHAVEPIKAPRPDMFRRSLTINIEVPKN</sequence>
<proteinExistence type="predicted"/>
<organism evidence="2 3">
    <name type="scientific">Roseovarius mucosus DSM 17069</name>
    <dbReference type="NCBI Taxonomy" id="1288298"/>
    <lineage>
        <taxon>Bacteria</taxon>
        <taxon>Pseudomonadati</taxon>
        <taxon>Pseudomonadota</taxon>
        <taxon>Alphaproteobacteria</taxon>
        <taxon>Rhodobacterales</taxon>
        <taxon>Roseobacteraceae</taxon>
        <taxon>Roseovarius</taxon>
    </lineage>
</organism>
<gene>
    <name evidence="2" type="ORF">rosmuc_02956</name>
</gene>
<dbReference type="eggNOG" id="COG3751">
    <property type="taxonomic scope" value="Bacteria"/>
</dbReference>
<evidence type="ECO:0000313" key="2">
    <source>
        <dbReference type="EMBL" id="KGM86663.1"/>
    </source>
</evidence>
<comment type="caution">
    <text evidence="2">The sequence shown here is derived from an EMBL/GenBank/DDBJ whole genome shotgun (WGS) entry which is preliminary data.</text>
</comment>
<dbReference type="STRING" id="215743.ROSMUCSMR3_03606"/>
<dbReference type="Gene3D" id="2.60.120.620">
    <property type="entry name" value="q2cbj1_9rhob like domain"/>
    <property type="match status" value="1"/>
</dbReference>
<dbReference type="Proteomes" id="UP000030021">
    <property type="component" value="Unassembled WGS sequence"/>
</dbReference>
<protein>
    <submittedName>
        <fullName evidence="2">2OG-Fe(II) oxygenase superfamily</fullName>
    </submittedName>
</protein>
<dbReference type="PATRIC" id="fig|1288298.3.peg.2969"/>
<dbReference type="EMBL" id="AONH01000016">
    <property type="protein sequence ID" value="KGM86663.1"/>
    <property type="molecule type" value="Genomic_DNA"/>
</dbReference>
<evidence type="ECO:0000259" key="1">
    <source>
        <dbReference type="Pfam" id="PF13640"/>
    </source>
</evidence>
<dbReference type="AlphaFoldDB" id="A0A0A0HKG6"/>